<dbReference type="AlphaFoldDB" id="A0A4D7B8L7"/>
<dbReference type="SUPFAM" id="SSF109604">
    <property type="entry name" value="HD-domain/PDEase-like"/>
    <property type="match status" value="1"/>
</dbReference>
<evidence type="ECO:0000313" key="2">
    <source>
        <dbReference type="Proteomes" id="UP000298781"/>
    </source>
</evidence>
<dbReference type="Gene3D" id="1.10.3210.10">
    <property type="entry name" value="Hypothetical protein af1432"/>
    <property type="match status" value="1"/>
</dbReference>
<protein>
    <recommendedName>
        <fullName evidence="3">Phosphohydrolase</fullName>
    </recommendedName>
</protein>
<name>A0A4D7B8L7_9HYPH</name>
<dbReference type="PANTHER" id="PTHR21174:SF0">
    <property type="entry name" value="HD PHOSPHOHYDROLASE FAMILY PROTEIN-RELATED"/>
    <property type="match status" value="1"/>
</dbReference>
<dbReference type="PIRSF" id="PIRSF035170">
    <property type="entry name" value="HD_phosphohydro"/>
    <property type="match status" value="1"/>
</dbReference>
<evidence type="ECO:0008006" key="3">
    <source>
        <dbReference type="Google" id="ProtNLM"/>
    </source>
</evidence>
<keyword evidence="2" id="KW-1185">Reference proteome</keyword>
<reference evidence="1 2" key="1">
    <citation type="submission" date="2019-04" db="EMBL/GenBank/DDBJ databases">
        <title>Phreatobacter aquaticus sp. nov.</title>
        <authorList>
            <person name="Choi A."/>
        </authorList>
    </citation>
    <scope>NUCLEOTIDE SEQUENCE [LARGE SCALE GENOMIC DNA]</scope>
    <source>
        <strain evidence="1 2">KCTC 52518</strain>
    </source>
</reference>
<dbReference type="OrthoDB" id="9808993at2"/>
<dbReference type="KEGG" id="pstg:E8M01_31295"/>
<dbReference type="InterPro" id="IPR009218">
    <property type="entry name" value="HD_phosphohydro"/>
</dbReference>
<sequence length="193" mass="21159">MLAGLYGAPDRFYRGMAHVKALLGLAEAHCAALADREAVEAAIWFHDAIYDSRRTDNEAKSADLARDRLKGACDPLRLDRIASMITATATHVPPDFAEPAARADAMLFLDMDLAILGAPPAVFDAYEQATRKEYGWVDDATWVLGRSRVLRGFLERARIFRTAAFHQAYEQQARANIALSLRRLAGGGQGDAP</sequence>
<gene>
    <name evidence="1" type="ORF">E8M01_31295</name>
</gene>
<evidence type="ECO:0000313" key="1">
    <source>
        <dbReference type="EMBL" id="QCI69521.1"/>
    </source>
</evidence>
<organism evidence="1 2">
    <name type="scientific">Phreatobacter stygius</name>
    <dbReference type="NCBI Taxonomy" id="1940610"/>
    <lineage>
        <taxon>Bacteria</taxon>
        <taxon>Pseudomonadati</taxon>
        <taxon>Pseudomonadota</taxon>
        <taxon>Alphaproteobacteria</taxon>
        <taxon>Hyphomicrobiales</taxon>
        <taxon>Phreatobacteraceae</taxon>
        <taxon>Phreatobacter</taxon>
    </lineage>
</organism>
<proteinExistence type="predicted"/>
<dbReference type="PANTHER" id="PTHR21174">
    <property type="match status" value="1"/>
</dbReference>
<dbReference type="Proteomes" id="UP000298781">
    <property type="component" value="Chromosome"/>
</dbReference>
<accession>A0A4D7B8L7</accession>
<dbReference type="EMBL" id="CP039690">
    <property type="protein sequence ID" value="QCI69521.1"/>
    <property type="molecule type" value="Genomic_DNA"/>
</dbReference>